<dbReference type="EMBL" id="CP042202">
    <property type="protein sequence ID" value="QDS77772.1"/>
    <property type="molecule type" value="Genomic_DNA"/>
</dbReference>
<dbReference type="AlphaFoldDB" id="A0A517LQ52"/>
<dbReference type="PROSITE" id="PS50097">
    <property type="entry name" value="BTB"/>
    <property type="match status" value="1"/>
</dbReference>
<proteinExistence type="predicted"/>
<dbReference type="PANTHER" id="PTHR47843">
    <property type="entry name" value="BTB DOMAIN-CONTAINING PROTEIN-RELATED"/>
    <property type="match status" value="1"/>
</dbReference>
<dbReference type="SUPFAM" id="SSF54695">
    <property type="entry name" value="POZ domain"/>
    <property type="match status" value="1"/>
</dbReference>
<evidence type="ECO:0000313" key="2">
    <source>
        <dbReference type="EMBL" id="QDS77772.1"/>
    </source>
</evidence>
<evidence type="ECO:0000313" key="3">
    <source>
        <dbReference type="Proteomes" id="UP000316270"/>
    </source>
</evidence>
<organism evidence="2 3">
    <name type="scientific">Venturia effusa</name>
    <dbReference type="NCBI Taxonomy" id="50376"/>
    <lineage>
        <taxon>Eukaryota</taxon>
        <taxon>Fungi</taxon>
        <taxon>Dikarya</taxon>
        <taxon>Ascomycota</taxon>
        <taxon>Pezizomycotina</taxon>
        <taxon>Dothideomycetes</taxon>
        <taxon>Pleosporomycetidae</taxon>
        <taxon>Venturiales</taxon>
        <taxon>Venturiaceae</taxon>
        <taxon>Venturia</taxon>
    </lineage>
</organism>
<name>A0A517LQ52_9PEZI</name>
<dbReference type="InterPro" id="IPR011333">
    <property type="entry name" value="SKP1/BTB/POZ_sf"/>
</dbReference>
<dbReference type="InterPro" id="IPR000210">
    <property type="entry name" value="BTB/POZ_dom"/>
</dbReference>
<dbReference type="Proteomes" id="UP000316270">
    <property type="component" value="Chromosome 18"/>
</dbReference>
<dbReference type="SMART" id="SM00225">
    <property type="entry name" value="BTB"/>
    <property type="match status" value="1"/>
</dbReference>
<accession>A0A517LQ52</accession>
<gene>
    <name evidence="2" type="ORF">FKW77_005131</name>
</gene>
<keyword evidence="3" id="KW-1185">Reference proteome</keyword>
<dbReference type="Pfam" id="PF00651">
    <property type="entry name" value="BTB"/>
    <property type="match status" value="1"/>
</dbReference>
<sequence length="250" mass="27520">MSTNDAIIAALQVGLRHSLDTKEHADLILCCTDGTTFSAHKVILAGQSEFFRKALKPDSFKEGREGRIDIAIGDSAIIGLMINFMYCFDYDEKSYSEGLLLANARIHEVAEYYIMPQLKSLAVTKFLLAMEMKDKWKPKDFVGAVTQFYGAPVIDAEVRVSVLTAVIDNHKILANDPDFEKLLSKMPELGKDLTLVMLPSYARLHKATGCVVVGFKCHGCGRTWAYSGPKPRSQPTCPSCGIGATVTFSE</sequence>
<protein>
    <recommendedName>
        <fullName evidence="1">BTB domain-containing protein</fullName>
    </recommendedName>
</protein>
<reference evidence="2 3" key="1">
    <citation type="submission" date="2019-07" db="EMBL/GenBank/DDBJ databases">
        <title>Finished genome of Venturia effusa.</title>
        <authorList>
            <person name="Young C.A."/>
            <person name="Cox M.P."/>
            <person name="Ganley A.R.D."/>
            <person name="David W.J."/>
        </authorList>
    </citation>
    <scope>NUCLEOTIDE SEQUENCE [LARGE SCALE GENOMIC DNA]</scope>
    <source>
        <strain evidence="3">albino</strain>
    </source>
</reference>
<feature type="domain" description="BTB" evidence="1">
    <location>
        <begin position="25"/>
        <end position="86"/>
    </location>
</feature>
<dbReference type="CDD" id="cd18186">
    <property type="entry name" value="BTB_POZ_ZBTB_KLHL-like"/>
    <property type="match status" value="1"/>
</dbReference>
<dbReference type="STRING" id="50376.A0A517LQ52"/>
<dbReference type="Gene3D" id="3.30.710.10">
    <property type="entry name" value="Potassium Channel Kv1.1, Chain A"/>
    <property type="match status" value="1"/>
</dbReference>
<evidence type="ECO:0000259" key="1">
    <source>
        <dbReference type="PROSITE" id="PS50097"/>
    </source>
</evidence>
<dbReference type="OrthoDB" id="6359816at2759"/>
<dbReference type="PANTHER" id="PTHR47843:SF5">
    <property type="entry name" value="BTB_POZ DOMAIN PROTEIN"/>
    <property type="match status" value="1"/>
</dbReference>